<dbReference type="eggNOG" id="COG4540">
    <property type="taxonomic scope" value="Bacteria"/>
</dbReference>
<evidence type="ECO:0000259" key="2">
    <source>
        <dbReference type="Pfam" id="PF04717"/>
    </source>
</evidence>
<feature type="domain" description="Gp5/Type VI secretion system Vgr protein OB-fold" evidence="2">
    <location>
        <begin position="37"/>
        <end position="113"/>
    </location>
</feature>
<sequence length="254" mass="26603">MGRHDIGQCVHRALVPGNMGDMDANELCRLIVNLIRKGVVLDVNCASCPPTCRVAVGDATDAQDAGLQTNWIPWMTLAAGTTREWLPPTKGEQVLLLCPMGDPAQGVALRGLFSDCADTPSRDPAVHTRVYPDGAQLTYDHASHTLSATLPDSACVQIVSPASVTVCTDEAAIVANRITLDAEQTTCTGALLVQGPFAFESGMTGRSGQDSGAGATMTIDGQAHFTGDVTSQGVSLPRHTHRDQGDGQLVSAPQ</sequence>
<dbReference type="Gene3D" id="2.40.50.230">
    <property type="entry name" value="Gp5 N-terminal domain"/>
    <property type="match status" value="1"/>
</dbReference>
<dbReference type="STRING" id="882378.RBRH_00877"/>
<feature type="region of interest" description="Disordered" evidence="1">
    <location>
        <begin position="227"/>
        <end position="254"/>
    </location>
</feature>
<dbReference type="EMBL" id="FR687359">
    <property type="protein sequence ID" value="CBW73719.1"/>
    <property type="molecule type" value="Genomic_DNA"/>
</dbReference>
<dbReference type="InterPro" id="IPR037026">
    <property type="entry name" value="Vgr_OB-fold_dom_sf"/>
</dbReference>
<dbReference type="NCBIfam" id="TIGR01644">
    <property type="entry name" value="phage_P2_V"/>
    <property type="match status" value="1"/>
</dbReference>
<dbReference type="InterPro" id="IPR006531">
    <property type="entry name" value="Gp5/Vgr_OB"/>
</dbReference>
<reference evidence="3 4" key="1">
    <citation type="journal article" date="2011" name="J. Bacteriol.">
        <title>Complete genome sequence of Burkholderia rhizoxinica, an endosymbiont of Rhizopus microsporus.</title>
        <authorList>
            <person name="Lackner G."/>
            <person name="Moebius N."/>
            <person name="Partida-Martinez L."/>
            <person name="Hertweck C."/>
        </authorList>
    </citation>
    <scope>NUCLEOTIDE SEQUENCE [LARGE SCALE GENOMIC DNA]</scope>
    <source>
        <strain evidence="4">DSM 19002 / CIP 109453 / HKI 454</strain>
    </source>
</reference>
<dbReference type="Proteomes" id="UP000007437">
    <property type="component" value="Chromosome"/>
</dbReference>
<dbReference type="HOGENOM" id="CLU_088884_2_0_4"/>
<gene>
    <name evidence="3" type="ordered locus">RBRH_00877</name>
</gene>
<dbReference type="KEGG" id="brh:RBRH_00877"/>
<evidence type="ECO:0000256" key="1">
    <source>
        <dbReference type="SAM" id="MobiDB-lite"/>
    </source>
</evidence>
<organism evidence="3 4">
    <name type="scientific">Mycetohabitans rhizoxinica (strain DSM 19002 / CIP 109453 / HKI 454)</name>
    <name type="common">Paraburkholderia rhizoxinica</name>
    <dbReference type="NCBI Taxonomy" id="882378"/>
    <lineage>
        <taxon>Bacteria</taxon>
        <taxon>Pseudomonadati</taxon>
        <taxon>Pseudomonadota</taxon>
        <taxon>Betaproteobacteria</taxon>
        <taxon>Burkholderiales</taxon>
        <taxon>Burkholderiaceae</taxon>
        <taxon>Mycetohabitans</taxon>
    </lineage>
</organism>
<dbReference type="InterPro" id="IPR013046">
    <property type="entry name" value="GpV/Gp45"/>
</dbReference>
<evidence type="ECO:0000313" key="4">
    <source>
        <dbReference type="Proteomes" id="UP000007437"/>
    </source>
</evidence>
<dbReference type="Pfam" id="PF04717">
    <property type="entry name" value="Phage_base_V"/>
    <property type="match status" value="1"/>
</dbReference>
<dbReference type="Gene3D" id="6.20.150.10">
    <property type="match status" value="1"/>
</dbReference>
<evidence type="ECO:0000313" key="3">
    <source>
        <dbReference type="EMBL" id="CBW73719.1"/>
    </source>
</evidence>
<proteinExistence type="predicted"/>
<dbReference type="AlphaFoldDB" id="E5AKP7"/>
<name>E5AKP7_MYCRK</name>
<protein>
    <submittedName>
        <fullName evidence="3">Baseplate assembly protein V</fullName>
    </submittedName>
</protein>
<accession>E5AKP7</accession>